<keyword evidence="4" id="KW-0812">Transmembrane</keyword>
<evidence type="ECO:0000256" key="1">
    <source>
        <dbReference type="ARBA" id="ARBA00004651"/>
    </source>
</evidence>
<dbReference type="InterPro" id="IPR003688">
    <property type="entry name" value="TraG/VirD4"/>
</dbReference>
<dbReference type="InterPro" id="IPR027417">
    <property type="entry name" value="P-loop_NTPase"/>
</dbReference>
<dbReference type="GO" id="GO:0005886">
    <property type="term" value="C:plasma membrane"/>
    <property type="evidence" value="ECO:0007669"/>
    <property type="project" value="UniProtKB-SubCell"/>
</dbReference>
<keyword evidence="3" id="KW-1003">Cell membrane</keyword>
<dbReference type="Gene3D" id="3.40.50.300">
    <property type="entry name" value="P-loop containing nucleotide triphosphate hydrolases"/>
    <property type="match status" value="2"/>
</dbReference>
<evidence type="ECO:0000256" key="6">
    <source>
        <dbReference type="ARBA" id="ARBA00023136"/>
    </source>
</evidence>
<evidence type="ECO:0000313" key="7">
    <source>
        <dbReference type="EMBL" id="HIQ64614.1"/>
    </source>
</evidence>
<dbReference type="SUPFAM" id="SSF52540">
    <property type="entry name" value="P-loop containing nucleoside triphosphate hydrolases"/>
    <property type="match status" value="1"/>
</dbReference>
<dbReference type="Pfam" id="PF02534">
    <property type="entry name" value="T4SS-DNA_transf"/>
    <property type="match status" value="1"/>
</dbReference>
<comment type="subcellular location">
    <subcellularLocation>
        <location evidence="1">Cell membrane</location>
        <topology evidence="1">Multi-pass membrane protein</topology>
    </subcellularLocation>
</comment>
<dbReference type="EMBL" id="DVFU01000052">
    <property type="protein sequence ID" value="HIQ64614.1"/>
    <property type="molecule type" value="Genomic_DNA"/>
</dbReference>
<accession>A0A9D0YZE3</accession>
<dbReference type="InterPro" id="IPR051539">
    <property type="entry name" value="T4SS-coupling_protein"/>
</dbReference>
<gene>
    <name evidence="7" type="ORF">IAC85_02630</name>
</gene>
<evidence type="ECO:0000313" key="8">
    <source>
        <dbReference type="Proteomes" id="UP000886725"/>
    </source>
</evidence>
<name>A0A9D0YZE3_9FIRM</name>
<comment type="similarity">
    <text evidence="2">Belongs to the VirD4/TraG family.</text>
</comment>
<protein>
    <submittedName>
        <fullName evidence="7">Type IV secretory system conjugative DNA transfer family protein</fullName>
    </submittedName>
</protein>
<keyword evidence="6" id="KW-0472">Membrane</keyword>
<reference evidence="7" key="1">
    <citation type="submission" date="2020-10" db="EMBL/GenBank/DDBJ databases">
        <authorList>
            <person name="Gilroy R."/>
        </authorList>
    </citation>
    <scope>NUCLEOTIDE SEQUENCE</scope>
    <source>
        <strain evidence="7">CHK165-10780</strain>
    </source>
</reference>
<evidence type="ECO:0000256" key="5">
    <source>
        <dbReference type="ARBA" id="ARBA00022989"/>
    </source>
</evidence>
<evidence type="ECO:0000256" key="2">
    <source>
        <dbReference type="ARBA" id="ARBA00008806"/>
    </source>
</evidence>
<evidence type="ECO:0000256" key="4">
    <source>
        <dbReference type="ARBA" id="ARBA00022692"/>
    </source>
</evidence>
<dbReference type="Proteomes" id="UP000886725">
    <property type="component" value="Unassembled WGS sequence"/>
</dbReference>
<evidence type="ECO:0000256" key="3">
    <source>
        <dbReference type="ARBA" id="ARBA00022475"/>
    </source>
</evidence>
<dbReference type="PANTHER" id="PTHR37937">
    <property type="entry name" value="CONJUGATIVE TRANSFER: DNA TRANSPORT"/>
    <property type="match status" value="1"/>
</dbReference>
<organism evidence="7 8">
    <name type="scientific">Candidatus Faecenecus gallistercoris</name>
    <dbReference type="NCBI Taxonomy" id="2840793"/>
    <lineage>
        <taxon>Bacteria</taxon>
        <taxon>Bacillati</taxon>
        <taxon>Bacillota</taxon>
        <taxon>Bacillota incertae sedis</taxon>
        <taxon>Candidatus Faecenecus</taxon>
    </lineage>
</organism>
<keyword evidence="5" id="KW-1133">Transmembrane helix</keyword>
<sequence>MCYARWSSEQELKKVTTPVSVHSKIEKSGLPMGYDQTNMFINTSESHSLIIGASGSGKTQSIMLPMLKMSIMAGESFLIHDVKGELYRQFSSTLKENGYQLVLLDFQDKKYGNYWNPLMLPYELYQSGEKDDALELLNSLAYYLLYDDTYKGSNNDPFWENTCRDYFVGLAIYLFEHAKKDEINLNSIFNLSSETVYLKNEITKLPKTSKIYLNLASTVLAPPETKGSILAVFNQKVKSYIVSDKLSQMLSLTNFDLHNISNQKTAIFVIGGHKNETYHLFPLFVDQLFYLIQSDHNIQNKKFFNIMLDEFESLMPIRNFTFLLNDARRDNIRFILFVNSLTSLTQTYGKEDAEMIKFFVGNIVYLFSNDFNTLQEISHLCGNRWDETKNREVPLIGLEELKTLSSFESVMLIPRYMPFRLKLLPDYVTPWPVTFLGEDPNLRQNVEISIYKVQS</sequence>
<comment type="caution">
    <text evidence="7">The sequence shown here is derived from an EMBL/GenBank/DDBJ whole genome shotgun (WGS) entry which is preliminary data.</text>
</comment>
<dbReference type="CDD" id="cd01127">
    <property type="entry name" value="TrwB_TraG_TraD_VirD4"/>
    <property type="match status" value="2"/>
</dbReference>
<dbReference type="AlphaFoldDB" id="A0A9D0YZE3"/>
<proteinExistence type="inferred from homology"/>
<reference evidence="7" key="2">
    <citation type="journal article" date="2021" name="PeerJ">
        <title>Extensive microbial diversity within the chicken gut microbiome revealed by metagenomics and culture.</title>
        <authorList>
            <person name="Gilroy R."/>
            <person name="Ravi A."/>
            <person name="Getino M."/>
            <person name="Pursley I."/>
            <person name="Horton D.L."/>
            <person name="Alikhan N.F."/>
            <person name="Baker D."/>
            <person name="Gharbi K."/>
            <person name="Hall N."/>
            <person name="Watson M."/>
            <person name="Adriaenssens E.M."/>
            <person name="Foster-Nyarko E."/>
            <person name="Jarju S."/>
            <person name="Secka A."/>
            <person name="Antonio M."/>
            <person name="Oren A."/>
            <person name="Chaudhuri R.R."/>
            <person name="La Ragione R."/>
            <person name="Hildebrand F."/>
            <person name="Pallen M.J."/>
        </authorList>
    </citation>
    <scope>NUCLEOTIDE SEQUENCE</scope>
    <source>
        <strain evidence="7">CHK165-10780</strain>
    </source>
</reference>
<dbReference type="PANTHER" id="PTHR37937:SF1">
    <property type="entry name" value="CONJUGATIVE TRANSFER: DNA TRANSPORT"/>
    <property type="match status" value="1"/>
</dbReference>